<dbReference type="WBParaSite" id="Pan_g5655.t1">
    <property type="protein sequence ID" value="Pan_g5655.t1"/>
    <property type="gene ID" value="Pan_g5655"/>
</dbReference>
<name>A0A7E5A025_PANRE</name>
<reference evidence="1" key="1">
    <citation type="journal article" date="2013" name="Genetics">
        <title>The draft genome and transcriptome of Panagrellus redivivus are shaped by the harsh demands of a free-living lifestyle.</title>
        <authorList>
            <person name="Srinivasan J."/>
            <person name="Dillman A.R."/>
            <person name="Macchietto M.G."/>
            <person name="Heikkinen L."/>
            <person name="Lakso M."/>
            <person name="Fracchia K.M."/>
            <person name="Antoshechkin I."/>
            <person name="Mortazavi A."/>
            <person name="Wong G."/>
            <person name="Sternberg P.W."/>
        </authorList>
    </citation>
    <scope>NUCLEOTIDE SEQUENCE [LARGE SCALE GENOMIC DNA]</scope>
    <source>
        <strain evidence="1">MT8872</strain>
    </source>
</reference>
<accession>A0A7E5A025</accession>
<keyword evidence="1" id="KW-1185">Reference proteome</keyword>
<evidence type="ECO:0000313" key="1">
    <source>
        <dbReference type="Proteomes" id="UP000492821"/>
    </source>
</evidence>
<organism evidence="1 2">
    <name type="scientific">Panagrellus redivivus</name>
    <name type="common">Microworm</name>
    <dbReference type="NCBI Taxonomy" id="6233"/>
    <lineage>
        <taxon>Eukaryota</taxon>
        <taxon>Metazoa</taxon>
        <taxon>Ecdysozoa</taxon>
        <taxon>Nematoda</taxon>
        <taxon>Chromadorea</taxon>
        <taxon>Rhabditida</taxon>
        <taxon>Tylenchina</taxon>
        <taxon>Panagrolaimomorpha</taxon>
        <taxon>Panagrolaimoidea</taxon>
        <taxon>Panagrolaimidae</taxon>
        <taxon>Panagrellus</taxon>
    </lineage>
</organism>
<evidence type="ECO:0000313" key="2">
    <source>
        <dbReference type="WBParaSite" id="Pan_g5655.t1"/>
    </source>
</evidence>
<proteinExistence type="predicted"/>
<protein>
    <submittedName>
        <fullName evidence="2">FLYWCH-type domain-containing protein</fullName>
    </submittedName>
</protein>
<reference evidence="2" key="2">
    <citation type="submission" date="2020-10" db="UniProtKB">
        <authorList>
            <consortium name="WormBaseParasite"/>
        </authorList>
    </citation>
    <scope>IDENTIFICATION</scope>
</reference>
<dbReference type="Proteomes" id="UP000492821">
    <property type="component" value="Unassembled WGS sequence"/>
</dbReference>
<sequence>MNFGTDADGNAQLNFSIPLDKNAPLPRIVFKPPTIIHTENETDAPEISISIVIRQPKPAAVPVQPVVVEKPPSPIPVVVDLKQEPEEVVVTEQEQYDEQPSTSEMDYNPRDISLLTPDAVDDAIERFLAATGVGGNVSGERRMDIDPIMLPRARGKSGDVESVVTFENEDEMKLFLKANCLASKGKSIETAEGLRKPYKCLRRNTHKCPVTASVNYAGATCYAILRNQHNHPLGERYRRANGVSDAVRELVAERIASGGNLRALNIQRTLRLMGTPETMINNISQIKNHVKHEKSKFKDREILLGTTVDT</sequence>
<dbReference type="AlphaFoldDB" id="A0A7E5A025"/>